<protein>
    <submittedName>
        <fullName evidence="2">Uncharacterized protein</fullName>
    </submittedName>
</protein>
<accession>A0A914VYP4</accession>
<name>A0A914VYP4_9BILA</name>
<reference evidence="2" key="1">
    <citation type="submission" date="2022-11" db="UniProtKB">
        <authorList>
            <consortium name="WormBaseParasite"/>
        </authorList>
    </citation>
    <scope>IDENTIFICATION</scope>
</reference>
<dbReference type="AlphaFoldDB" id="A0A914VYP4"/>
<keyword evidence="1" id="KW-1185">Reference proteome</keyword>
<sequence length="137" mass="15851">MLYAKQMSAFRTTASVLWIIAMLAGVVFARGNRSFNKDLDETKEDDRKQCPMRELGEVIEAIASTFSEKEGGRLHVEALQNYTQFKYGGQWAVILSEYKSAVNESFHWRIPALKIRRKPAFCLKTIGYWTYYLAKVR</sequence>
<dbReference type="WBParaSite" id="PSAMB.scaffold2669size21925.g18799.t1">
    <property type="protein sequence ID" value="PSAMB.scaffold2669size21925.g18799.t1"/>
    <property type="gene ID" value="PSAMB.scaffold2669size21925.g18799"/>
</dbReference>
<evidence type="ECO:0000313" key="1">
    <source>
        <dbReference type="Proteomes" id="UP000887566"/>
    </source>
</evidence>
<dbReference type="Proteomes" id="UP000887566">
    <property type="component" value="Unplaced"/>
</dbReference>
<proteinExistence type="predicted"/>
<organism evidence="1 2">
    <name type="scientific">Plectus sambesii</name>
    <dbReference type="NCBI Taxonomy" id="2011161"/>
    <lineage>
        <taxon>Eukaryota</taxon>
        <taxon>Metazoa</taxon>
        <taxon>Ecdysozoa</taxon>
        <taxon>Nematoda</taxon>
        <taxon>Chromadorea</taxon>
        <taxon>Plectida</taxon>
        <taxon>Plectina</taxon>
        <taxon>Plectoidea</taxon>
        <taxon>Plectidae</taxon>
        <taxon>Plectus</taxon>
    </lineage>
</organism>
<evidence type="ECO:0000313" key="2">
    <source>
        <dbReference type="WBParaSite" id="PSAMB.scaffold2669size21925.g18799.t1"/>
    </source>
</evidence>